<protein>
    <recommendedName>
        <fullName evidence="4">Zinc-finger domain-containing protein</fullName>
    </recommendedName>
</protein>
<dbReference type="AlphaFoldDB" id="A0A1Y0INN2"/>
<evidence type="ECO:0000256" key="1">
    <source>
        <dbReference type="SAM" id="Phobius"/>
    </source>
</evidence>
<feature type="transmembrane region" description="Helical" evidence="1">
    <location>
        <begin position="76"/>
        <end position="94"/>
    </location>
</feature>
<name>A0A1Y0INN2_9BACL</name>
<keyword evidence="1" id="KW-0812">Transmembrane</keyword>
<reference evidence="3" key="1">
    <citation type="submission" date="2017-05" db="EMBL/GenBank/DDBJ databases">
        <authorList>
            <person name="Sung H."/>
        </authorList>
    </citation>
    <scope>NUCLEOTIDE SEQUENCE [LARGE SCALE GENOMIC DNA]</scope>
    <source>
        <strain evidence="3">AR23208</strain>
    </source>
</reference>
<evidence type="ECO:0008006" key="4">
    <source>
        <dbReference type="Google" id="ProtNLM"/>
    </source>
</evidence>
<keyword evidence="1" id="KW-1133">Transmembrane helix</keyword>
<proteinExistence type="predicted"/>
<keyword evidence="1" id="KW-0472">Membrane</keyword>
<dbReference type="Proteomes" id="UP000195437">
    <property type="component" value="Chromosome"/>
</dbReference>
<organism evidence="2 3">
    <name type="scientific">Tumebacillus avium</name>
    <dbReference type="NCBI Taxonomy" id="1903704"/>
    <lineage>
        <taxon>Bacteria</taxon>
        <taxon>Bacillati</taxon>
        <taxon>Bacillota</taxon>
        <taxon>Bacilli</taxon>
        <taxon>Bacillales</taxon>
        <taxon>Alicyclobacillaceae</taxon>
        <taxon>Tumebacillus</taxon>
    </lineage>
</organism>
<gene>
    <name evidence="2" type="ORF">CBW65_08530</name>
</gene>
<evidence type="ECO:0000313" key="2">
    <source>
        <dbReference type="EMBL" id="ARU61105.1"/>
    </source>
</evidence>
<dbReference type="OrthoDB" id="2380065at2"/>
<keyword evidence="3" id="KW-1185">Reference proteome</keyword>
<dbReference type="KEGG" id="tum:CBW65_08530"/>
<accession>A0A1Y0INN2</accession>
<dbReference type="RefSeq" id="WP_087456487.1">
    <property type="nucleotide sequence ID" value="NZ_CP021434.1"/>
</dbReference>
<evidence type="ECO:0000313" key="3">
    <source>
        <dbReference type="Proteomes" id="UP000195437"/>
    </source>
</evidence>
<sequence>MNCSQVQEKIWCGDLQPDVDMHLATCAACRDELQRVQEVNLEIEHTAIPLPSRSLLPAQEVIEAAVGQHKRPKHRFPAWLTAGTVAAAILLVITQTGSNKTSDSIPSTGAGITPGIAETAHLKAPASRSQMAVEIDPGGTPMFREETESIRAFLNQQFDPVTLQALTIESYTRDTLQPDTQTGRFSLWVQNQPGQTSIYGKGDRPFRTQHYVELQKVEGLWTVTRLSDIPFDYTLHQETNYRIALPPGWQVSKTATSANLTFRADGQTLGGVIVTPLHPRVSDPFKAVQLPENTTVIQSGLETYRTEDAVKYLLKRTQPTPDSIVTRPEVHTYFLRGNVAYDVWLYSDAARIPSETVLAVTNSFQTTP</sequence>
<dbReference type="EMBL" id="CP021434">
    <property type="protein sequence ID" value="ARU61105.1"/>
    <property type="molecule type" value="Genomic_DNA"/>
</dbReference>